<dbReference type="RefSeq" id="WP_021437041.1">
    <property type="nucleotide sequence ID" value="NZ_CP021281.1"/>
</dbReference>
<dbReference type="Proteomes" id="UP000277145">
    <property type="component" value="Unassembled WGS sequence"/>
</dbReference>
<dbReference type="InterPro" id="IPR052909">
    <property type="entry name" value="Transposase_6_like"/>
</dbReference>
<gene>
    <name evidence="1" type="ORF">D1H98_12310</name>
</gene>
<dbReference type="AlphaFoldDB" id="A0A3A6V079"/>
<dbReference type="PANTHER" id="PTHR46637:SF1">
    <property type="entry name" value="BLL5188 PROTEIN"/>
    <property type="match status" value="1"/>
</dbReference>
<sequence>MCYGEWHTIYTRFKRWSENGLFWFLVYQLQQKKKITVDINWVDSTTISIHRHDSGALKKTDLNP</sequence>
<name>A0A3A6V079_LEGPN</name>
<reference evidence="1 2" key="1">
    <citation type="submission" date="2018-08" db="EMBL/GenBank/DDBJ databases">
        <title>Genome Sequences of Legionella pneumophila subsp. pneumophila Isolates, Recovered from a Drinking Water System in a Large Builging.</title>
        <authorList>
            <person name="Gomez-Alvarez V."/>
            <person name="Boczek L."/>
            <person name="King D."/>
            <person name="Pemberton A."/>
            <person name="Pfaller S."/>
            <person name="Rodgers M."/>
            <person name="Santodomingo J."/>
            <person name="Revetta R."/>
        </authorList>
    </citation>
    <scope>NUCLEOTIDE SEQUENCE [LARGE SCALE GENOMIC DNA]</scope>
    <source>
        <strain evidence="1 2">L01C.1</strain>
    </source>
</reference>
<dbReference type="EMBL" id="QWDR01000002">
    <property type="protein sequence ID" value="RJY29803.1"/>
    <property type="molecule type" value="Genomic_DNA"/>
</dbReference>
<proteinExistence type="predicted"/>
<dbReference type="PANTHER" id="PTHR46637">
    <property type="entry name" value="TIS1421-TRANSPOSASE PROTEIN A"/>
    <property type="match status" value="1"/>
</dbReference>
<comment type="caution">
    <text evidence="1">The sequence shown here is derived from an EMBL/GenBank/DDBJ whole genome shotgun (WGS) entry which is preliminary data.</text>
</comment>
<evidence type="ECO:0008006" key="3">
    <source>
        <dbReference type="Google" id="ProtNLM"/>
    </source>
</evidence>
<evidence type="ECO:0000313" key="2">
    <source>
        <dbReference type="Proteomes" id="UP000277145"/>
    </source>
</evidence>
<evidence type="ECO:0000313" key="1">
    <source>
        <dbReference type="EMBL" id="RJY29803.1"/>
    </source>
</evidence>
<protein>
    <recommendedName>
        <fullName evidence="3">Transposase</fullName>
    </recommendedName>
</protein>
<accession>A0A3A6V079</accession>
<organism evidence="1 2">
    <name type="scientific">Legionella pneumophila subsp. pneumophila</name>
    <dbReference type="NCBI Taxonomy" id="91891"/>
    <lineage>
        <taxon>Bacteria</taxon>
        <taxon>Pseudomonadati</taxon>
        <taxon>Pseudomonadota</taxon>
        <taxon>Gammaproteobacteria</taxon>
        <taxon>Legionellales</taxon>
        <taxon>Legionellaceae</taxon>
        <taxon>Legionella</taxon>
    </lineage>
</organism>